<comment type="similarity">
    <text evidence="1 5">Belongs to the universal ribosomal protein uL24 family.</text>
</comment>
<evidence type="ECO:0000256" key="3">
    <source>
        <dbReference type="ARBA" id="ARBA00023274"/>
    </source>
</evidence>
<dbReference type="CDD" id="cd06089">
    <property type="entry name" value="KOW_RPL26"/>
    <property type="match status" value="1"/>
</dbReference>
<dbReference type="EMBL" id="CP157942">
    <property type="protein sequence ID" value="XBS67882.1"/>
    <property type="molecule type" value="Genomic_DNA"/>
</dbReference>
<evidence type="ECO:0000256" key="5">
    <source>
        <dbReference type="HAMAP-Rule" id="MF_01326"/>
    </source>
</evidence>
<keyword evidence="5" id="KW-0694">RNA-binding</keyword>
<dbReference type="SUPFAM" id="SSF50104">
    <property type="entry name" value="Translation proteins SH3-like domain"/>
    <property type="match status" value="1"/>
</dbReference>
<dbReference type="GO" id="GO:0019843">
    <property type="term" value="F:rRNA binding"/>
    <property type="evidence" value="ECO:0007669"/>
    <property type="project" value="UniProtKB-UniRule"/>
</dbReference>
<feature type="domain" description="Large ribosomal subunit protein uL24 C-terminal" evidence="6">
    <location>
        <begin position="43"/>
        <end position="105"/>
    </location>
</feature>
<dbReference type="PANTHER" id="PTHR12903">
    <property type="entry name" value="MITOCHONDRIAL RIBOSOMAL PROTEIN L24"/>
    <property type="match status" value="1"/>
</dbReference>
<dbReference type="InterPro" id="IPR014722">
    <property type="entry name" value="Rib_uL2_dom2"/>
</dbReference>
<evidence type="ECO:0000313" key="7">
    <source>
        <dbReference type="EMBL" id="XBS67882.1"/>
    </source>
</evidence>
<keyword evidence="3 5" id="KW-0687">Ribonucleoprotein</keyword>
<dbReference type="GO" id="GO:0005840">
    <property type="term" value="C:ribosome"/>
    <property type="evidence" value="ECO:0007669"/>
    <property type="project" value="UniProtKB-KW"/>
</dbReference>
<protein>
    <recommendedName>
        <fullName evidence="4 5">Large ribosomal subunit protein uL24</fullName>
    </recommendedName>
</protein>
<keyword evidence="2 5" id="KW-0689">Ribosomal protein</keyword>
<reference evidence="7" key="1">
    <citation type="submission" date="2024-06" db="EMBL/GenBank/DDBJ databases">
        <authorList>
            <person name="Dussert Y."/>
            <person name="Peccoud J."/>
            <person name="Pigeault R."/>
        </authorList>
    </citation>
    <scope>NUCLEOTIDE SEQUENCE</scope>
    <source>
        <strain evidence="7">WArc</strain>
    </source>
</reference>
<organism evidence="7">
    <name type="scientific">Wolbachia endosymbiont of Armadillidium arcangelii</name>
    <dbReference type="NCBI Taxonomy" id="3158571"/>
    <lineage>
        <taxon>Bacteria</taxon>
        <taxon>Pseudomonadati</taxon>
        <taxon>Pseudomonadota</taxon>
        <taxon>Alphaproteobacteria</taxon>
        <taxon>Rickettsiales</taxon>
        <taxon>Anaplasmataceae</taxon>
        <taxon>Wolbachieae</taxon>
        <taxon>Wolbachia</taxon>
    </lineage>
</organism>
<evidence type="ECO:0000256" key="1">
    <source>
        <dbReference type="ARBA" id="ARBA00010618"/>
    </source>
</evidence>
<gene>
    <name evidence="5 7" type="primary">rplX</name>
    <name evidence="7" type="ORF">ABLO99_01420</name>
</gene>
<name>A0AAU7Q405_9RICK</name>
<dbReference type="HAMAP" id="MF_01326_B">
    <property type="entry name" value="Ribosomal_uL24_B"/>
    <property type="match status" value="1"/>
</dbReference>
<dbReference type="InterPro" id="IPR057264">
    <property type="entry name" value="Ribosomal_uL24_C"/>
</dbReference>
<evidence type="ECO:0000256" key="2">
    <source>
        <dbReference type="ARBA" id="ARBA00022980"/>
    </source>
</evidence>
<comment type="function">
    <text evidence="5">One of the proteins that surrounds the polypeptide exit tunnel on the outside of the subunit.</text>
</comment>
<comment type="subunit">
    <text evidence="5">Part of the 50S ribosomal subunit.</text>
</comment>
<dbReference type="GO" id="GO:1990904">
    <property type="term" value="C:ribonucleoprotein complex"/>
    <property type="evidence" value="ECO:0007669"/>
    <property type="project" value="UniProtKB-KW"/>
</dbReference>
<dbReference type="InterPro" id="IPR003256">
    <property type="entry name" value="Ribosomal_uL24"/>
</dbReference>
<evidence type="ECO:0000259" key="6">
    <source>
        <dbReference type="Pfam" id="PF17136"/>
    </source>
</evidence>
<accession>A0AAU7Q405</accession>
<dbReference type="Gene3D" id="2.30.30.30">
    <property type="match status" value="1"/>
</dbReference>
<dbReference type="Pfam" id="PF17136">
    <property type="entry name" value="ribosomal_L24"/>
    <property type="match status" value="1"/>
</dbReference>
<sequence length="106" mass="11526">MMSAKIKSGDDVIVLTGKDKRKIGKVIKVITRDAKKKVIVSGVNVHKRHTKPKAGSSGGVLNKELAVDISNVATLDPKYKTPTRVGFKVIDDRKVRFAKVSGEVID</sequence>
<dbReference type="InterPro" id="IPR041988">
    <property type="entry name" value="Ribosomal_uL24_KOW"/>
</dbReference>
<proteinExistence type="inferred from homology"/>
<dbReference type="NCBIfam" id="TIGR01079">
    <property type="entry name" value="rplX_bact"/>
    <property type="match status" value="1"/>
</dbReference>
<dbReference type="GO" id="GO:0003735">
    <property type="term" value="F:structural constituent of ribosome"/>
    <property type="evidence" value="ECO:0007669"/>
    <property type="project" value="InterPro"/>
</dbReference>
<keyword evidence="5" id="KW-0699">rRNA-binding</keyword>
<dbReference type="AlphaFoldDB" id="A0AAU7Q405"/>
<dbReference type="GO" id="GO:0006412">
    <property type="term" value="P:translation"/>
    <property type="evidence" value="ECO:0007669"/>
    <property type="project" value="UniProtKB-UniRule"/>
</dbReference>
<dbReference type="InterPro" id="IPR008991">
    <property type="entry name" value="Translation_prot_SH3-like_sf"/>
</dbReference>
<comment type="function">
    <text evidence="5">One of two assembly initiator proteins, it binds directly to the 5'-end of the 23S rRNA, where it nucleates assembly of the 50S subunit.</text>
</comment>
<evidence type="ECO:0000256" key="4">
    <source>
        <dbReference type="ARBA" id="ARBA00035206"/>
    </source>
</evidence>